<gene>
    <name evidence="2" type="primary">GREB1</name>
    <name evidence="2" type="ORF">HDU87_007319</name>
</gene>
<evidence type="ECO:0000259" key="1">
    <source>
        <dbReference type="Pfam" id="PF20692"/>
    </source>
</evidence>
<proteinExistence type="predicted"/>
<evidence type="ECO:0000313" key="2">
    <source>
        <dbReference type="EMBL" id="KAJ3173909.1"/>
    </source>
</evidence>
<dbReference type="InterPro" id="IPR028422">
    <property type="entry name" value="GREB1"/>
</dbReference>
<accession>A0AAD5TE13</accession>
<dbReference type="PANTHER" id="PTHR15720">
    <property type="entry name" value="GREB1-RELATED"/>
    <property type="match status" value="1"/>
</dbReference>
<organism evidence="2 3">
    <name type="scientific">Geranomyces variabilis</name>
    <dbReference type="NCBI Taxonomy" id="109894"/>
    <lineage>
        <taxon>Eukaryota</taxon>
        <taxon>Fungi</taxon>
        <taxon>Fungi incertae sedis</taxon>
        <taxon>Chytridiomycota</taxon>
        <taxon>Chytridiomycota incertae sedis</taxon>
        <taxon>Chytridiomycetes</taxon>
        <taxon>Spizellomycetales</taxon>
        <taxon>Powellomycetaceae</taxon>
        <taxon>Geranomyces</taxon>
    </lineage>
</organism>
<dbReference type="EMBL" id="JADGJQ010000068">
    <property type="protein sequence ID" value="KAJ3173909.1"/>
    <property type="molecule type" value="Genomic_DNA"/>
</dbReference>
<protein>
    <submittedName>
        <fullName evidence="2">Protein greb1</fullName>
    </submittedName>
</protein>
<dbReference type="InterPro" id="IPR048657">
    <property type="entry name" value="GREB1-like_cpSF2"/>
</dbReference>
<keyword evidence="3" id="KW-1185">Reference proteome</keyword>
<dbReference type="Proteomes" id="UP001212152">
    <property type="component" value="Unassembled WGS sequence"/>
</dbReference>
<dbReference type="AlphaFoldDB" id="A0AAD5TE13"/>
<feature type="domain" description="GREB1-like circularly permuted SF2 helicase" evidence="1">
    <location>
        <begin position="188"/>
        <end position="542"/>
    </location>
</feature>
<name>A0AAD5TE13_9FUNG</name>
<sequence>MTLSTRTLGLPLLNYAASLMSCMSQMKQMSQQLLRTSVHSSPKSRLRCSYAPVAQRFCKPRNRPHLAADPAHVVANFAANGSVLPSEVGIRAPPELLPMLASWLRAQSLRLAGQYGQQEFVKFDAYPSFKAEICTLLGTAVPALPRSSLPLQANISIDSQGNVPHELQHAVGRAIWRAIAGAFPTDHAFDMVQVVLLVPPRRSLIKQTQERLELESCTEEIELLGPIKVLAASESNAAEYKAALEGAAANPSTLYLVIHDECHWGMLKESVLSRQYMHLSESLADNVYVLHVSATPYNILAIPDFLQDQIIRWDDVARSEPALQGINSAYKGLAALLREGHFHPTSQRIIYDQLELSMVATSKELEEAAIMVEYVLCAMEVVGILPAGATQEFPETGDIFRSLVRAGPNGEGELTVLRMASTAGAECLQHWLRSILMAKRPDHFDVVADLGDADERLWGKLSAESQRRYKQWRNLTNLSNVEQKTFSFGDLKLLPMLLMVVEKGRFGDTFPSNFCHFDLRPRYSSVAVSYASIIQDVGLGFQILLNMSYWYIWARRRALSGFWGYISGGLREGDAKFNPQQSTGFKMAKRWSERLELRSASRRGAPLCQARANTFDLDAHDGALPGEPPSSPMVERALSALIINHCSIHD</sequence>
<comment type="caution">
    <text evidence="2">The sequence shown here is derived from an EMBL/GenBank/DDBJ whole genome shotgun (WGS) entry which is preliminary data.</text>
</comment>
<dbReference type="Pfam" id="PF20692">
    <property type="entry name" value="cpSF2-GREB1"/>
    <property type="match status" value="1"/>
</dbReference>
<reference evidence="2" key="1">
    <citation type="submission" date="2020-05" db="EMBL/GenBank/DDBJ databases">
        <title>Phylogenomic resolution of chytrid fungi.</title>
        <authorList>
            <person name="Stajich J.E."/>
            <person name="Amses K."/>
            <person name="Simmons R."/>
            <person name="Seto K."/>
            <person name="Myers J."/>
            <person name="Bonds A."/>
            <person name="Quandt C.A."/>
            <person name="Barry K."/>
            <person name="Liu P."/>
            <person name="Grigoriev I."/>
            <person name="Longcore J.E."/>
            <person name="James T.Y."/>
        </authorList>
    </citation>
    <scope>NUCLEOTIDE SEQUENCE</scope>
    <source>
        <strain evidence="2">JEL0379</strain>
    </source>
</reference>
<dbReference type="PROSITE" id="PS51257">
    <property type="entry name" value="PROKAR_LIPOPROTEIN"/>
    <property type="match status" value="1"/>
</dbReference>
<evidence type="ECO:0000313" key="3">
    <source>
        <dbReference type="Proteomes" id="UP001212152"/>
    </source>
</evidence>
<dbReference type="PANTHER" id="PTHR15720:SF14">
    <property type="entry name" value="GREB1-LIKE PROTEIN"/>
    <property type="match status" value="1"/>
</dbReference>